<dbReference type="Proteomes" id="UP001266305">
    <property type="component" value="Unassembled WGS sequence"/>
</dbReference>
<dbReference type="InterPro" id="IPR056556">
    <property type="entry name" value="NTE1_P-loop_dom"/>
</dbReference>
<organism evidence="2 3">
    <name type="scientific">Saguinus oedipus</name>
    <name type="common">Cotton-top tamarin</name>
    <name type="synonym">Oedipomidas oedipus</name>
    <dbReference type="NCBI Taxonomy" id="9490"/>
    <lineage>
        <taxon>Eukaryota</taxon>
        <taxon>Metazoa</taxon>
        <taxon>Chordata</taxon>
        <taxon>Craniata</taxon>
        <taxon>Vertebrata</taxon>
        <taxon>Euteleostomi</taxon>
        <taxon>Mammalia</taxon>
        <taxon>Eutheria</taxon>
        <taxon>Euarchontoglires</taxon>
        <taxon>Primates</taxon>
        <taxon>Haplorrhini</taxon>
        <taxon>Platyrrhini</taxon>
        <taxon>Cebidae</taxon>
        <taxon>Callitrichinae</taxon>
        <taxon>Saguinus</taxon>
    </lineage>
</organism>
<gene>
    <name evidence="2" type="primary">PNPLA6_1</name>
    <name evidence="2" type="ORF">P7K49_016223</name>
</gene>
<evidence type="ECO:0000313" key="3">
    <source>
        <dbReference type="Proteomes" id="UP001266305"/>
    </source>
</evidence>
<comment type="caution">
    <text evidence="2">The sequence shown here is derived from an EMBL/GenBank/DDBJ whole genome shotgun (WGS) entry which is preliminary data.</text>
</comment>
<name>A0ABQ9VBF5_SAGOE</name>
<dbReference type="Pfam" id="PF24179">
    <property type="entry name" value="NTE_Ploop"/>
    <property type="match status" value="1"/>
</dbReference>
<protein>
    <submittedName>
        <fullName evidence="2">Neuropathy target esterase</fullName>
    </submittedName>
</protein>
<dbReference type="PANTHER" id="PTHR28541:SF1">
    <property type="entry name" value="DDB1- AND CUL4-ASSOCIATED FACTOR 15"/>
    <property type="match status" value="1"/>
</dbReference>
<dbReference type="EMBL" id="JASSZA010000007">
    <property type="protein sequence ID" value="KAK2106709.1"/>
    <property type="molecule type" value="Genomic_DNA"/>
</dbReference>
<proteinExistence type="predicted"/>
<sequence length="135" mass="15540">MVMKWLVPESSGLYVNRITNEALHKGCSLKVLADSERYTWIMLRPWWPSHWNCALQAIGPSLLLNSDIIRARLGASELDSIQEFWLSEWLAQQEDAHRIVLYQTDDSLTPWTMHCLRQADCILIMGLGDQEPTLS</sequence>
<keyword evidence="3" id="KW-1185">Reference proteome</keyword>
<evidence type="ECO:0000313" key="2">
    <source>
        <dbReference type="EMBL" id="KAK2106709.1"/>
    </source>
</evidence>
<accession>A0ABQ9VBF5</accession>
<feature type="domain" description="Lysophospholipase NTE1-like P-loop" evidence="1">
    <location>
        <begin position="54"/>
        <end position="133"/>
    </location>
</feature>
<dbReference type="InterPro" id="IPR038914">
    <property type="entry name" value="DCAF15"/>
</dbReference>
<dbReference type="PANTHER" id="PTHR28541">
    <property type="entry name" value="DDB1- AND CUL4-ASSOCIATED FACTOR 15"/>
    <property type="match status" value="1"/>
</dbReference>
<evidence type="ECO:0000259" key="1">
    <source>
        <dbReference type="Pfam" id="PF24179"/>
    </source>
</evidence>
<reference evidence="2 3" key="1">
    <citation type="submission" date="2023-05" db="EMBL/GenBank/DDBJ databases">
        <title>B98-5 Cell Line De Novo Hybrid Assembly: An Optical Mapping Approach.</title>
        <authorList>
            <person name="Kananen K."/>
            <person name="Auerbach J.A."/>
            <person name="Kautto E."/>
            <person name="Blachly J.S."/>
        </authorList>
    </citation>
    <scope>NUCLEOTIDE SEQUENCE [LARGE SCALE GENOMIC DNA]</scope>
    <source>
        <strain evidence="2">B95-8</strain>
        <tissue evidence="2">Cell line</tissue>
    </source>
</reference>